<proteinExistence type="predicted"/>
<dbReference type="STRING" id="1447715.AH67_05245"/>
<evidence type="ECO:0000313" key="1">
    <source>
        <dbReference type="EMBL" id="AIZ16395.1"/>
    </source>
</evidence>
<dbReference type="Proteomes" id="UP000030636">
    <property type="component" value="Chromosome"/>
</dbReference>
<organism evidence="1 2">
    <name type="scientific">Bifidobacterium pseudolongum PV8-2</name>
    <dbReference type="NCBI Taxonomy" id="1447715"/>
    <lineage>
        <taxon>Bacteria</taxon>
        <taxon>Bacillati</taxon>
        <taxon>Actinomycetota</taxon>
        <taxon>Actinomycetes</taxon>
        <taxon>Bifidobacteriales</taxon>
        <taxon>Bifidobacteriaceae</taxon>
        <taxon>Bifidobacterium</taxon>
    </lineage>
</organism>
<gene>
    <name evidence="1" type="ORF">AH67_05245</name>
</gene>
<sequence>MLLLPEPQRHLLEAELDRLHKNYEDDITNLIDAATDEMERASWFERQSLVMQYTEDASQLANEYYMAVRDSWQRYGQVTFPNYAPDIYNPYETLYHQVGGFSGTDWNGLNFTQIMEERSRAGLRVDDLWPDMQSIDDWQQFIGEMIDRSIRDTTQHNRDTDPTHPRWARVPRGSNPCAFCAMLASRGFAYTEKDAADFGSSFHKGKCRCVPVCSWGRDRIFGYDQQTYLNMWDKAKEASHNSDDSKTLEHMRRLYPSQLKDGVYPKPTLPWNESKKLLSMRGETKGTRASWIARQEKAGVPIAEETLELHEIVFLERFKEAGQHYQWIKKSSVGESTNDFHWEDRHTDAELKSMATLKYGRIADRISDAVRKAHTHGVTKDVFIIDLGETKPPTKLETQLAGYNQKRKETIRELWVMDASGLHQIQLK</sequence>
<dbReference type="EMBL" id="CP007457">
    <property type="protein sequence ID" value="AIZ16395.1"/>
    <property type="molecule type" value="Genomic_DNA"/>
</dbReference>
<evidence type="ECO:0000313" key="2">
    <source>
        <dbReference type="Proteomes" id="UP000030636"/>
    </source>
</evidence>
<dbReference type="Pfam" id="PF25310">
    <property type="entry name" value="VG15"/>
    <property type="match status" value="1"/>
</dbReference>
<accession>A0A0A7IAZ3</accession>
<dbReference type="AlphaFoldDB" id="A0A0A7IAZ3"/>
<reference evidence="1 2" key="1">
    <citation type="journal article" date="2015" name="Genome Announc.">
        <title>Bifidobacterium pseudolongum Strain PV8-2, Isolated from a Stool Sample of an Anemic Kenyan Infant.</title>
        <authorList>
            <person name="Vazquez-Gutierrez P."/>
            <person name="Lacroix C."/>
            <person name="Chassard C."/>
            <person name="Klumpp J."/>
            <person name="Stevens M.J."/>
            <person name="Jans C."/>
        </authorList>
    </citation>
    <scope>NUCLEOTIDE SEQUENCE [LARGE SCALE GENOMIC DNA]</scope>
    <source>
        <strain evidence="1 2">PV8-2</strain>
    </source>
</reference>
<protein>
    <submittedName>
        <fullName evidence="1">Uncharacterized protein</fullName>
    </submittedName>
</protein>
<keyword evidence="2" id="KW-1185">Reference proteome</keyword>
<name>A0A0A7IAZ3_9BIFI</name>
<dbReference type="InterPro" id="IPR057369">
    <property type="entry name" value="VG15"/>
</dbReference>
<dbReference type="HOGENOM" id="CLU_640422_0_0_11"/>
<dbReference type="KEGG" id="bpsp:AH67_05245"/>